<reference evidence="2 3" key="1">
    <citation type="submission" date="2016-10" db="EMBL/GenBank/DDBJ databases">
        <authorList>
            <person name="de Groot N.N."/>
        </authorList>
    </citation>
    <scope>NUCLEOTIDE SEQUENCE [LARGE SCALE GENOMIC DNA]</scope>
    <source>
        <strain evidence="2 3">DSM 27630</strain>
    </source>
</reference>
<protein>
    <submittedName>
        <fullName evidence="2">Uncharacterized protein</fullName>
    </submittedName>
</protein>
<dbReference type="EMBL" id="FOQE01000060">
    <property type="protein sequence ID" value="SFH92034.1"/>
    <property type="molecule type" value="Genomic_DNA"/>
</dbReference>
<organism evidence="2 3">
    <name type="scientific">Pisciglobus halotolerans</name>
    <dbReference type="NCBI Taxonomy" id="745365"/>
    <lineage>
        <taxon>Bacteria</taxon>
        <taxon>Bacillati</taxon>
        <taxon>Bacillota</taxon>
        <taxon>Bacilli</taxon>
        <taxon>Lactobacillales</taxon>
        <taxon>Carnobacteriaceae</taxon>
    </lineage>
</organism>
<dbReference type="Proteomes" id="UP000198668">
    <property type="component" value="Unassembled WGS sequence"/>
</dbReference>
<keyword evidence="3" id="KW-1185">Reference proteome</keyword>
<keyword evidence="1" id="KW-0472">Membrane</keyword>
<dbReference type="RefSeq" id="WP_177186252.1">
    <property type="nucleotide sequence ID" value="NZ_FOQE01000060.1"/>
</dbReference>
<evidence type="ECO:0000256" key="1">
    <source>
        <dbReference type="SAM" id="Phobius"/>
    </source>
</evidence>
<keyword evidence="1" id="KW-1133">Transmembrane helix</keyword>
<evidence type="ECO:0000313" key="3">
    <source>
        <dbReference type="Proteomes" id="UP000198668"/>
    </source>
</evidence>
<sequence length="54" mass="5966">MGEWIELFIGILLVWGGYTWNRGTEAGGRKNLVRLAILIVGILLIIVSVIDILS</sequence>
<name>A0A1I3DZ65_9LACT</name>
<feature type="transmembrane region" description="Helical" evidence="1">
    <location>
        <begin position="32"/>
        <end position="53"/>
    </location>
</feature>
<accession>A0A1I3DZ65</accession>
<proteinExistence type="predicted"/>
<dbReference type="AlphaFoldDB" id="A0A1I3DZ65"/>
<keyword evidence="1" id="KW-0812">Transmembrane</keyword>
<gene>
    <name evidence="2" type="ORF">SAMN04489868_1605</name>
</gene>
<evidence type="ECO:0000313" key="2">
    <source>
        <dbReference type="EMBL" id="SFH92034.1"/>
    </source>
</evidence>